<dbReference type="AlphaFoldDB" id="A0A1I0S7W0"/>
<name>A0A1I0S7W0_9BACT</name>
<dbReference type="PANTHER" id="PTHR12159">
    <property type="entry name" value="G/T AND G/U MISMATCH-SPECIFIC DNA GLYCOSYLASE"/>
    <property type="match status" value="1"/>
</dbReference>
<dbReference type="Proteomes" id="UP000199310">
    <property type="component" value="Unassembled WGS sequence"/>
</dbReference>
<dbReference type="CDD" id="cd10028">
    <property type="entry name" value="UDG-F2_TDG_MUG"/>
    <property type="match status" value="1"/>
</dbReference>
<evidence type="ECO:0000313" key="5">
    <source>
        <dbReference type="EMBL" id="SEW51840.1"/>
    </source>
</evidence>
<dbReference type="InterPro" id="IPR005122">
    <property type="entry name" value="Uracil-DNA_glycosylase-like"/>
</dbReference>
<evidence type="ECO:0000256" key="1">
    <source>
        <dbReference type="ARBA" id="ARBA00022763"/>
    </source>
</evidence>
<evidence type="ECO:0000256" key="3">
    <source>
        <dbReference type="ARBA" id="ARBA00023204"/>
    </source>
</evidence>
<dbReference type="Pfam" id="PF03167">
    <property type="entry name" value="UDG"/>
    <property type="match status" value="1"/>
</dbReference>
<organism evidence="5 6">
    <name type="scientific">Chitinophaga arvensicola</name>
    <dbReference type="NCBI Taxonomy" id="29529"/>
    <lineage>
        <taxon>Bacteria</taxon>
        <taxon>Pseudomonadati</taxon>
        <taxon>Bacteroidota</taxon>
        <taxon>Chitinophagia</taxon>
        <taxon>Chitinophagales</taxon>
        <taxon>Chitinophagaceae</taxon>
        <taxon>Chitinophaga</taxon>
    </lineage>
</organism>
<feature type="domain" description="Uracil-DNA glycosylase-like" evidence="4">
    <location>
        <begin position="35"/>
        <end position="178"/>
    </location>
</feature>
<proteinExistence type="predicted"/>
<accession>A0A1I0S7W0</accession>
<protein>
    <submittedName>
        <fullName evidence="5">G/U mismatch-specific uracil-DNA glycosylase</fullName>
    </submittedName>
</protein>
<keyword evidence="2" id="KW-0378">Hydrolase</keyword>
<evidence type="ECO:0000313" key="6">
    <source>
        <dbReference type="Proteomes" id="UP000199310"/>
    </source>
</evidence>
<sequence length="195" mass="21955">MFISFSGNERKDVACNQQNIIYIASNMGSDLTDIIKKDLTIIFCGINPGLKSALDGHHFSGRSNRFWRVLHQAGFTPHEIQAVNDKTILDYGYGLTTAVDRATVRADELSKEEFAKSIEGFKKKMTYFQPEYIAFLGKPAYMAFSGKKQIAWGRQEEDCCGAKVWVLPNPSGLNRGFTLQDLVTHYKELYSAVSH</sequence>
<dbReference type="STRING" id="29529.SAMN04488122_4530"/>
<dbReference type="GO" id="GO:0008263">
    <property type="term" value="F:pyrimidine-specific mismatch base pair DNA N-glycosylase activity"/>
    <property type="evidence" value="ECO:0007669"/>
    <property type="project" value="TreeGrafter"/>
</dbReference>
<evidence type="ECO:0000259" key="4">
    <source>
        <dbReference type="Pfam" id="PF03167"/>
    </source>
</evidence>
<dbReference type="InterPro" id="IPR036895">
    <property type="entry name" value="Uracil-DNA_glycosylase-like_sf"/>
</dbReference>
<dbReference type="SUPFAM" id="SSF52141">
    <property type="entry name" value="Uracil-DNA glycosylase-like"/>
    <property type="match status" value="1"/>
</dbReference>
<keyword evidence="1" id="KW-0227">DNA damage</keyword>
<dbReference type="PANTHER" id="PTHR12159:SF9">
    <property type="entry name" value="G_T MISMATCH-SPECIFIC THYMINE DNA GLYCOSYLASE"/>
    <property type="match status" value="1"/>
</dbReference>
<dbReference type="NCBIfam" id="NF007570">
    <property type="entry name" value="PRK10201.1"/>
    <property type="match status" value="1"/>
</dbReference>
<evidence type="ECO:0000256" key="2">
    <source>
        <dbReference type="ARBA" id="ARBA00022801"/>
    </source>
</evidence>
<keyword evidence="6" id="KW-1185">Reference proteome</keyword>
<dbReference type="InterPro" id="IPR015637">
    <property type="entry name" value="MUG/TDG"/>
</dbReference>
<keyword evidence="3" id="KW-0234">DNA repair</keyword>
<dbReference type="GO" id="GO:0006285">
    <property type="term" value="P:base-excision repair, AP site formation"/>
    <property type="evidence" value="ECO:0007669"/>
    <property type="project" value="InterPro"/>
</dbReference>
<reference evidence="6" key="1">
    <citation type="submission" date="2016-10" db="EMBL/GenBank/DDBJ databases">
        <authorList>
            <person name="Varghese N."/>
            <person name="Submissions S."/>
        </authorList>
    </citation>
    <scope>NUCLEOTIDE SEQUENCE [LARGE SCALE GENOMIC DNA]</scope>
    <source>
        <strain evidence="6">DSM 3695</strain>
    </source>
</reference>
<dbReference type="RefSeq" id="WP_245752634.1">
    <property type="nucleotide sequence ID" value="NZ_FOJG01000002.1"/>
</dbReference>
<dbReference type="GO" id="GO:0004844">
    <property type="term" value="F:uracil DNA N-glycosylase activity"/>
    <property type="evidence" value="ECO:0007669"/>
    <property type="project" value="TreeGrafter"/>
</dbReference>
<gene>
    <name evidence="5" type="ORF">SAMN04488122_4530</name>
</gene>
<dbReference type="Gene3D" id="3.40.470.10">
    <property type="entry name" value="Uracil-DNA glycosylase-like domain"/>
    <property type="match status" value="1"/>
</dbReference>
<dbReference type="EMBL" id="FOJG01000002">
    <property type="protein sequence ID" value="SEW51840.1"/>
    <property type="molecule type" value="Genomic_DNA"/>
</dbReference>